<sequence length="301" mass="30816">MADYGGAISLLPGRELSHTSDDDSSEHSPRSVPTLSATTTGPGSSSPSKTKKTSATSACGAEFGSTPEISKKPRGRPPGSKNKPKPPIVITKDSDSDMKPVVLEISAGSDVVDTVIQFACRRHVGISILSGSGSVSNVTLRHPLSHAPSLTLHGPFSLLSLSGSFLGYPTTTCSTKQSPSSSCPPHSTASFPSSSFGICLAGSQGQVFGGIVGGKVIAASLVVVVAAIHTSPAFHRLSGDTDETEPKTNIGCTGAGGNAIESCTTSNDMSMSVYNVSSPTPLNCHIASDVMPWCPTSRPPY</sequence>
<dbReference type="Proteomes" id="UP000516437">
    <property type="component" value="Chromosome 2"/>
</dbReference>
<dbReference type="PANTHER" id="PTHR31100">
    <property type="entry name" value="AT-HOOK MOTIF NUCLEAR-LOCALIZED PROTEIN 15"/>
    <property type="match status" value="1"/>
</dbReference>
<reference evidence="7 9" key="2">
    <citation type="journal article" date="2019" name="Plant Biotechnol. J.">
        <title>The red bayberry genome and genetic basis of sex determination.</title>
        <authorList>
            <person name="Jia H.M."/>
            <person name="Jia H.J."/>
            <person name="Cai Q.L."/>
            <person name="Wang Y."/>
            <person name="Zhao H.B."/>
            <person name="Yang W.F."/>
            <person name="Wang G.Y."/>
            <person name="Li Y.H."/>
            <person name="Zhan D.L."/>
            <person name="Shen Y.T."/>
            <person name="Niu Q.F."/>
            <person name="Chang L."/>
            <person name="Qiu J."/>
            <person name="Zhao L."/>
            <person name="Xie H.B."/>
            <person name="Fu W.Y."/>
            <person name="Jin J."/>
            <person name="Li X.W."/>
            <person name="Jiao Y."/>
            <person name="Zhou C.C."/>
            <person name="Tu T."/>
            <person name="Chai C.Y."/>
            <person name="Gao J.L."/>
            <person name="Fan L.J."/>
            <person name="van de Weg E."/>
            <person name="Wang J.Y."/>
            <person name="Gao Z.S."/>
        </authorList>
    </citation>
    <scope>NUCLEOTIDE SEQUENCE [LARGE SCALE GENOMIC DNA]</scope>
    <source>
        <tissue evidence="7">Leaves</tissue>
    </source>
</reference>
<keyword evidence="9" id="KW-1185">Reference proteome</keyword>
<dbReference type="OrthoDB" id="1911285at2759"/>
<name>A0A6A1VJH2_9ROSI</name>
<feature type="compositionally biased region" description="Basic and acidic residues" evidence="5">
    <location>
        <begin position="15"/>
        <end position="29"/>
    </location>
</feature>
<feature type="domain" description="PPC" evidence="6">
    <location>
        <begin position="95"/>
        <end position="251"/>
    </location>
</feature>
<keyword evidence="4" id="KW-0539">Nucleus</keyword>
<dbReference type="InterPro" id="IPR005175">
    <property type="entry name" value="PPC_dom"/>
</dbReference>
<reference evidence="7" key="3">
    <citation type="submission" date="2019-09" db="EMBL/GenBank/DDBJ databases">
        <authorList>
            <person name="Gao Z."/>
        </authorList>
    </citation>
    <scope>NUCLEOTIDE SEQUENCE</scope>
    <source>
        <tissue evidence="7">Leaves</tissue>
    </source>
</reference>
<protein>
    <submittedName>
        <fullName evidence="7">Putative DNA-binding protein ESCAROLA</fullName>
    </submittedName>
</protein>
<evidence type="ECO:0000313" key="7">
    <source>
        <dbReference type="EMBL" id="KAB1213062.1"/>
    </source>
</evidence>
<keyword evidence="3" id="KW-0804">Transcription</keyword>
<evidence type="ECO:0000256" key="2">
    <source>
        <dbReference type="ARBA" id="ARBA00023125"/>
    </source>
</evidence>
<dbReference type="GO" id="GO:0005634">
    <property type="term" value="C:nucleus"/>
    <property type="evidence" value="ECO:0007669"/>
    <property type="project" value="TreeGrafter"/>
</dbReference>
<evidence type="ECO:0000313" key="8">
    <source>
        <dbReference type="EMBL" id="KAB1221732.1"/>
    </source>
</evidence>
<accession>A0A6A1VJH2</accession>
<evidence type="ECO:0000256" key="1">
    <source>
        <dbReference type="ARBA" id="ARBA00023015"/>
    </source>
</evidence>
<dbReference type="PANTHER" id="PTHR31100:SF63">
    <property type="entry name" value="AT-HOOK MOTIF NUCLEAR-LOCALIZED PROTEIN"/>
    <property type="match status" value="1"/>
</dbReference>
<evidence type="ECO:0000256" key="4">
    <source>
        <dbReference type="ARBA" id="ARBA00023242"/>
    </source>
</evidence>
<feature type="region of interest" description="Disordered" evidence="5">
    <location>
        <begin position="1"/>
        <end position="95"/>
    </location>
</feature>
<gene>
    <name evidence="8" type="ORF">CJ030_MR2G019959</name>
    <name evidence="7" type="ORF">CJ030_MR5G018705</name>
</gene>
<evidence type="ECO:0000313" key="9">
    <source>
        <dbReference type="Proteomes" id="UP000516437"/>
    </source>
</evidence>
<comment type="caution">
    <text evidence="7">The sequence shown here is derived from an EMBL/GenBank/DDBJ whole genome shotgun (WGS) entry which is preliminary data.</text>
</comment>
<dbReference type="GO" id="GO:0003700">
    <property type="term" value="F:DNA-binding transcription factor activity"/>
    <property type="evidence" value="ECO:0007669"/>
    <property type="project" value="TreeGrafter"/>
</dbReference>
<reference evidence="7" key="1">
    <citation type="submission" date="2018-07" db="EMBL/GenBank/DDBJ databases">
        <authorList>
            <person name="Gao Z.-S."/>
            <person name="Jia H.-M."/>
            <person name="Jia H.-J."/>
            <person name="Cai Q.-L."/>
            <person name="Wang Y."/>
            <person name="Zhao H.-B."/>
        </authorList>
    </citation>
    <scope>NUCLEOTIDE SEQUENCE</scope>
    <source>
        <tissue evidence="7">Leaves</tissue>
    </source>
</reference>
<organism evidence="7 9">
    <name type="scientific">Morella rubra</name>
    <name type="common">Chinese bayberry</name>
    <dbReference type="NCBI Taxonomy" id="262757"/>
    <lineage>
        <taxon>Eukaryota</taxon>
        <taxon>Viridiplantae</taxon>
        <taxon>Streptophyta</taxon>
        <taxon>Embryophyta</taxon>
        <taxon>Tracheophyta</taxon>
        <taxon>Spermatophyta</taxon>
        <taxon>Magnoliopsida</taxon>
        <taxon>eudicotyledons</taxon>
        <taxon>Gunneridae</taxon>
        <taxon>Pentapetalae</taxon>
        <taxon>rosids</taxon>
        <taxon>fabids</taxon>
        <taxon>Fagales</taxon>
        <taxon>Myricaceae</taxon>
        <taxon>Morella</taxon>
    </lineage>
</organism>
<evidence type="ECO:0000256" key="3">
    <source>
        <dbReference type="ARBA" id="ARBA00023163"/>
    </source>
</evidence>
<keyword evidence="2 7" id="KW-0238">DNA-binding</keyword>
<dbReference type="Proteomes" id="UP000516437">
    <property type="component" value="Chromosome 5"/>
</dbReference>
<dbReference type="Gene3D" id="3.30.1330.80">
    <property type="entry name" value="Hypothetical protein, similar to alpha- acetolactate decarboxylase, domain 2"/>
    <property type="match status" value="1"/>
</dbReference>
<keyword evidence="1" id="KW-0805">Transcription regulation</keyword>
<dbReference type="InterPro" id="IPR014476">
    <property type="entry name" value="AHL15-29"/>
</dbReference>
<evidence type="ECO:0000259" key="6">
    <source>
        <dbReference type="PROSITE" id="PS51742"/>
    </source>
</evidence>
<feature type="compositionally biased region" description="Low complexity" evidence="5">
    <location>
        <begin position="33"/>
        <end position="58"/>
    </location>
</feature>
<dbReference type="PROSITE" id="PS51742">
    <property type="entry name" value="PPC"/>
    <property type="match status" value="1"/>
</dbReference>
<dbReference type="Pfam" id="PF03479">
    <property type="entry name" value="PCC"/>
    <property type="match status" value="1"/>
</dbReference>
<dbReference type="EMBL" id="RXIC02000023">
    <property type="protein sequence ID" value="KAB1213062.1"/>
    <property type="molecule type" value="Genomic_DNA"/>
</dbReference>
<evidence type="ECO:0000256" key="5">
    <source>
        <dbReference type="SAM" id="MobiDB-lite"/>
    </source>
</evidence>
<dbReference type="SUPFAM" id="SSF117856">
    <property type="entry name" value="AF0104/ALDC/Ptd012-like"/>
    <property type="match status" value="1"/>
</dbReference>
<dbReference type="GO" id="GO:0003680">
    <property type="term" value="F:minor groove of adenine-thymine-rich DNA binding"/>
    <property type="evidence" value="ECO:0007669"/>
    <property type="project" value="InterPro"/>
</dbReference>
<dbReference type="EMBL" id="RXIC02000020">
    <property type="protein sequence ID" value="KAB1221732.1"/>
    <property type="molecule type" value="Genomic_DNA"/>
</dbReference>
<proteinExistence type="predicted"/>
<dbReference type="AlphaFoldDB" id="A0A6A1VJH2"/>
<dbReference type="CDD" id="cd11378">
    <property type="entry name" value="DUF296"/>
    <property type="match status" value="1"/>
</dbReference>